<accession>A0AAX6E7E3</accession>
<dbReference type="Pfam" id="PF04969">
    <property type="entry name" value="CS"/>
    <property type="match status" value="1"/>
</dbReference>
<keyword evidence="6" id="KW-1185">Reference proteome</keyword>
<reference evidence="5" key="1">
    <citation type="journal article" date="2023" name="GigaByte">
        <title>Genome assembly of the bearded iris, Iris pallida Lam.</title>
        <authorList>
            <person name="Bruccoleri R.E."/>
            <person name="Oakeley E.J."/>
            <person name="Faust A.M.E."/>
            <person name="Altorfer M."/>
            <person name="Dessus-Babus S."/>
            <person name="Burckhardt D."/>
            <person name="Oertli M."/>
            <person name="Naumann U."/>
            <person name="Petersen F."/>
            <person name="Wong J."/>
        </authorList>
    </citation>
    <scope>NUCLEOTIDE SEQUENCE</scope>
    <source>
        <strain evidence="5">GSM-AAB239-AS_SAM_17_03QT</strain>
    </source>
</reference>
<reference evidence="5" key="2">
    <citation type="submission" date="2023-04" db="EMBL/GenBank/DDBJ databases">
        <authorList>
            <person name="Bruccoleri R.E."/>
            <person name="Oakeley E.J."/>
            <person name="Faust A.-M."/>
            <person name="Dessus-Babus S."/>
            <person name="Altorfer M."/>
            <person name="Burckhardt D."/>
            <person name="Oertli M."/>
            <person name="Naumann U."/>
            <person name="Petersen F."/>
            <person name="Wong J."/>
        </authorList>
    </citation>
    <scope>NUCLEOTIDE SEQUENCE</scope>
    <source>
        <strain evidence="5">GSM-AAB239-AS_SAM_17_03QT</strain>
        <tissue evidence="5">Leaf</tissue>
    </source>
</reference>
<dbReference type="Proteomes" id="UP001140949">
    <property type="component" value="Unassembled WGS sequence"/>
</dbReference>
<comment type="function">
    <text evidence="2">Acts as a co-chaperone for HSP90.</text>
</comment>
<dbReference type="InterPro" id="IPR008978">
    <property type="entry name" value="HSP20-like_chaperone"/>
</dbReference>
<dbReference type="GO" id="GO:0005829">
    <property type="term" value="C:cytosol"/>
    <property type="evidence" value="ECO:0007669"/>
    <property type="project" value="TreeGrafter"/>
</dbReference>
<evidence type="ECO:0000259" key="4">
    <source>
        <dbReference type="PROSITE" id="PS51203"/>
    </source>
</evidence>
<dbReference type="AlphaFoldDB" id="A0AAX6E7E3"/>
<gene>
    <name evidence="5" type="ORF">M6B38_204035</name>
</gene>
<evidence type="ECO:0000256" key="1">
    <source>
        <dbReference type="ARBA" id="ARBA00025733"/>
    </source>
</evidence>
<feature type="compositionally biased region" description="Acidic residues" evidence="3">
    <location>
        <begin position="112"/>
        <end position="124"/>
    </location>
</feature>
<evidence type="ECO:0000256" key="2">
    <source>
        <dbReference type="RuleBase" id="RU369032"/>
    </source>
</evidence>
<comment type="caution">
    <text evidence="5">The sequence shown here is derived from an EMBL/GenBank/DDBJ whole genome shotgun (WGS) entry which is preliminary data.</text>
</comment>
<feature type="domain" description="CS" evidence="4">
    <location>
        <begin position="2"/>
        <end position="91"/>
    </location>
</feature>
<dbReference type="GO" id="GO:0051087">
    <property type="term" value="F:protein-folding chaperone binding"/>
    <property type="evidence" value="ECO:0007669"/>
    <property type="project" value="TreeGrafter"/>
</dbReference>
<protein>
    <recommendedName>
        <fullName evidence="2">Co-chaperone protein p23</fullName>
    </recommendedName>
</protein>
<dbReference type="GO" id="GO:0005634">
    <property type="term" value="C:nucleus"/>
    <property type="evidence" value="ECO:0007669"/>
    <property type="project" value="UniProtKB-SubCell"/>
</dbReference>
<evidence type="ECO:0000256" key="3">
    <source>
        <dbReference type="SAM" id="MobiDB-lite"/>
    </source>
</evidence>
<dbReference type="InterPro" id="IPR007052">
    <property type="entry name" value="CS_dom"/>
</dbReference>
<dbReference type="GO" id="GO:0051879">
    <property type="term" value="F:Hsp90 protein binding"/>
    <property type="evidence" value="ECO:0007669"/>
    <property type="project" value="UniProtKB-UniRule"/>
</dbReference>
<evidence type="ECO:0000313" key="5">
    <source>
        <dbReference type="EMBL" id="KAJ6799881.1"/>
    </source>
</evidence>
<organism evidence="5 6">
    <name type="scientific">Iris pallida</name>
    <name type="common">Sweet iris</name>
    <dbReference type="NCBI Taxonomy" id="29817"/>
    <lineage>
        <taxon>Eukaryota</taxon>
        <taxon>Viridiplantae</taxon>
        <taxon>Streptophyta</taxon>
        <taxon>Embryophyta</taxon>
        <taxon>Tracheophyta</taxon>
        <taxon>Spermatophyta</taxon>
        <taxon>Magnoliopsida</taxon>
        <taxon>Liliopsida</taxon>
        <taxon>Asparagales</taxon>
        <taxon>Iridaceae</taxon>
        <taxon>Iridoideae</taxon>
        <taxon>Irideae</taxon>
        <taxon>Iris</taxon>
    </lineage>
</organism>
<dbReference type="PANTHER" id="PTHR22932">
    <property type="entry name" value="TELOMERASE-BINDING PROTEIN P23 HSP90 CO-CHAPERONE"/>
    <property type="match status" value="1"/>
</dbReference>
<sequence>MSRHPTTKWAQRSDKVFITIELPDAKDLKLSLQPEGQFSFYATSGSDKIPYELDFELYDKVNVEESKAAVGLRNICYLVKKAERKWWSRLLKQEGKPPVYLKVDWDKWVDEDEDDGVGDTEVGDMDFSKLGMDDGDDVSDDDADQVEDDNERGKAQVGDAAKEKAKGEEASGAANSDESEAKA</sequence>
<dbReference type="SUPFAM" id="SSF49764">
    <property type="entry name" value="HSP20-like chaperones"/>
    <property type="match status" value="1"/>
</dbReference>
<comment type="subunit">
    <text evidence="2">Interacts with HSP90 in an ATP-dependent manner.</text>
</comment>
<dbReference type="FunFam" id="2.60.40.790:FF:000013">
    <property type="entry name" value="Very-long-chain (3R)-3-hydroxyacyl-CoA dehydratase"/>
    <property type="match status" value="1"/>
</dbReference>
<keyword evidence="2" id="KW-0963">Cytoplasm</keyword>
<dbReference type="GO" id="GO:0101031">
    <property type="term" value="C:protein folding chaperone complex"/>
    <property type="evidence" value="ECO:0007669"/>
    <property type="project" value="UniProtKB-ARBA"/>
</dbReference>
<keyword evidence="2" id="KW-0143">Chaperone</keyword>
<keyword evidence="2" id="KW-0539">Nucleus</keyword>
<feature type="region of interest" description="Disordered" evidence="3">
    <location>
        <begin position="112"/>
        <end position="183"/>
    </location>
</feature>
<dbReference type="CDD" id="cd06465">
    <property type="entry name" value="p23_hB-ind1_like"/>
    <property type="match status" value="1"/>
</dbReference>
<feature type="compositionally biased region" description="Acidic residues" evidence="3">
    <location>
        <begin position="133"/>
        <end position="150"/>
    </location>
</feature>
<dbReference type="GO" id="GO:0006457">
    <property type="term" value="P:protein folding"/>
    <property type="evidence" value="ECO:0007669"/>
    <property type="project" value="TreeGrafter"/>
</dbReference>
<dbReference type="GO" id="GO:0051131">
    <property type="term" value="P:chaperone-mediated protein complex assembly"/>
    <property type="evidence" value="ECO:0007669"/>
    <property type="project" value="TreeGrafter"/>
</dbReference>
<comment type="similarity">
    <text evidence="1 2">Belongs to the p23/wos2 family.</text>
</comment>
<comment type="subcellular location">
    <subcellularLocation>
        <location evidence="2">Cytoplasm</location>
    </subcellularLocation>
    <subcellularLocation>
        <location evidence="2">Nucleus</location>
    </subcellularLocation>
</comment>
<feature type="compositionally biased region" description="Basic and acidic residues" evidence="3">
    <location>
        <begin position="160"/>
        <end position="169"/>
    </location>
</feature>
<dbReference type="InterPro" id="IPR045250">
    <property type="entry name" value="p23-like"/>
</dbReference>
<proteinExistence type="inferred from homology"/>
<dbReference type="EMBL" id="JANAVB010039216">
    <property type="protein sequence ID" value="KAJ6799881.1"/>
    <property type="molecule type" value="Genomic_DNA"/>
</dbReference>
<dbReference type="Gene3D" id="2.60.40.790">
    <property type="match status" value="1"/>
</dbReference>
<name>A0AAX6E7E3_IRIPA</name>
<dbReference type="PANTHER" id="PTHR22932:SF11">
    <property type="entry name" value="CO-CHAPERONE PROTEIN P23"/>
    <property type="match status" value="1"/>
</dbReference>
<dbReference type="PROSITE" id="PS51203">
    <property type="entry name" value="CS"/>
    <property type="match status" value="1"/>
</dbReference>
<evidence type="ECO:0000313" key="6">
    <source>
        <dbReference type="Proteomes" id="UP001140949"/>
    </source>
</evidence>